<reference evidence="2" key="2">
    <citation type="journal article" date="2018" name="Nat. Commun.">
        <title>Tailed giant Tupanvirus possesses the most complete translational apparatus of the known virosphere.</title>
        <authorList>
            <person name="Abrahao J."/>
            <person name="Silva L."/>
            <person name="Silva L.S."/>
            <person name="Khalil J.Y.B."/>
            <person name="Rodrigues R."/>
            <person name="Arantes T."/>
            <person name="Assis F."/>
            <person name="Boratto P."/>
            <person name="Andrade M."/>
            <person name="Kroon E.G."/>
            <person name="Ribeiro B."/>
            <person name="Bergier I."/>
            <person name="Seligmann H."/>
            <person name="Ghigo E."/>
            <person name="Colson P."/>
            <person name="Levasseur A."/>
            <person name="Kroemer G."/>
            <person name="Raoult D."/>
            <person name="La Scola B."/>
        </authorList>
    </citation>
    <scope>NUCLEOTIDE SEQUENCE [LARGE SCALE GENOMIC DNA]</scope>
    <source>
        <strain evidence="2">Deep ocean</strain>
    </source>
</reference>
<proteinExistence type="predicted"/>
<dbReference type="Gene3D" id="2.60.120.590">
    <property type="entry name" value="Alpha-ketoglutarate-dependent dioxygenase AlkB-like"/>
    <property type="match status" value="1"/>
</dbReference>
<dbReference type="Pfam" id="PF13532">
    <property type="entry name" value="2OG-FeII_Oxy_2"/>
    <property type="match status" value="1"/>
</dbReference>
<dbReference type="PROSITE" id="PS51471">
    <property type="entry name" value="FE2OG_OXY"/>
    <property type="match status" value="1"/>
</dbReference>
<dbReference type="SUPFAM" id="SSF51197">
    <property type="entry name" value="Clavaminate synthase-like"/>
    <property type="match status" value="1"/>
</dbReference>
<reference evidence="2" key="1">
    <citation type="submission" date="2017-06" db="EMBL/GenBank/DDBJ databases">
        <authorList>
            <person name="Assis F.L."/>
            <person name="Abrahao J.S."/>
            <person name="Silva L."/>
            <person name="Khalil J.B."/>
            <person name="Rodrigues R."/>
            <person name="Silva L.S."/>
            <person name="Boratto P."/>
            <person name="Andrade M."/>
            <person name="Kroon E.G."/>
            <person name="Ribeiro B."/>
            <person name="Bergier I."/>
            <person name="Seligmann H."/>
            <person name="Ghigo E."/>
            <person name="Colson P."/>
            <person name="Levasseur A."/>
            <person name="Raoult D."/>
            <person name="Scola B.L."/>
        </authorList>
    </citation>
    <scope>NUCLEOTIDE SEQUENCE</scope>
    <source>
        <strain evidence="2">Deep ocean</strain>
    </source>
</reference>
<dbReference type="PANTHER" id="PTHR12463">
    <property type="entry name" value="OXYGENASE-RELATED"/>
    <property type="match status" value="1"/>
</dbReference>
<protein>
    <submittedName>
        <fullName evidence="2">2Og-Fe(II) oxygenase</fullName>
    </submittedName>
</protein>
<dbReference type="InterPro" id="IPR032857">
    <property type="entry name" value="ALKBH4"/>
</dbReference>
<dbReference type="GO" id="GO:0016491">
    <property type="term" value="F:oxidoreductase activity"/>
    <property type="evidence" value="ECO:0007669"/>
    <property type="project" value="TreeGrafter"/>
</dbReference>
<dbReference type="InterPro" id="IPR037151">
    <property type="entry name" value="AlkB-like_sf"/>
</dbReference>
<accession>A0A6N1NRV7</accession>
<name>A0A6N1NRV7_9VIRU</name>
<evidence type="ECO:0000259" key="1">
    <source>
        <dbReference type="PROSITE" id="PS51471"/>
    </source>
</evidence>
<dbReference type="EMBL" id="MF405918">
    <property type="protein sequence ID" value="QKU34518.1"/>
    <property type="molecule type" value="Genomic_DNA"/>
</dbReference>
<dbReference type="InterPro" id="IPR005123">
    <property type="entry name" value="Oxoglu/Fe-dep_dioxygenase_dom"/>
</dbReference>
<dbReference type="PANTHER" id="PTHR12463:SF1">
    <property type="entry name" value="2-OXOGLUTARATE AND FE-DEPENDENT OXYGENASE FAMILY PROTEIN"/>
    <property type="match status" value="1"/>
</dbReference>
<organism evidence="2">
    <name type="scientific">Tupanvirus deep ocean</name>
    <dbReference type="NCBI Taxonomy" id="2126984"/>
    <lineage>
        <taxon>Viruses</taxon>
        <taxon>Varidnaviria</taxon>
        <taxon>Bamfordvirae</taxon>
        <taxon>Nucleocytoviricota</taxon>
        <taxon>Megaviricetes</taxon>
        <taxon>Imitervirales</taxon>
        <taxon>Mimiviridae</taxon>
        <taxon>Megamimivirinae</taxon>
        <taxon>Tupanvirus</taxon>
        <taxon>Tupanvirus altamarinense</taxon>
    </lineage>
</organism>
<dbReference type="GeneID" id="80517846"/>
<dbReference type="RefSeq" id="YP_010781155.1">
    <property type="nucleotide sequence ID" value="NC_075038.1"/>
</dbReference>
<feature type="domain" description="Fe2OG dioxygenase" evidence="1">
    <location>
        <begin position="148"/>
        <end position="238"/>
    </location>
</feature>
<dbReference type="InterPro" id="IPR027450">
    <property type="entry name" value="AlkB-like"/>
</dbReference>
<sequence>MAHKELIWEIINNLQNNNLIQVEEHNKKYVKKIGHGVLMGKINKMLNENYSPKIIPNAYGIEGLWYITNYLTPDELNNVKEKIDNGDIKLEPISKKFKSRRVAHYGYYYSYDRTGLKTAPSIPDYLDRLASVDKINNLVGEKIINDTKFDQVIINEYEPGQQIAYHTDHIKLFGPIVACITVGQAVPINFKLGNTIKTINVEEGSMYIMTCDARYKWQHSLKNNLNENRYSITYRTVNKN</sequence>
<dbReference type="GO" id="GO:0032451">
    <property type="term" value="F:demethylase activity"/>
    <property type="evidence" value="ECO:0007669"/>
    <property type="project" value="TreeGrafter"/>
</dbReference>
<evidence type="ECO:0000313" key="2">
    <source>
        <dbReference type="EMBL" id="QKU34518.1"/>
    </source>
</evidence>
<dbReference type="KEGG" id="vg:80517846"/>
<dbReference type="GO" id="GO:0070988">
    <property type="term" value="P:demethylation"/>
    <property type="evidence" value="ECO:0007669"/>
    <property type="project" value="InterPro"/>
</dbReference>